<evidence type="ECO:0000313" key="2">
    <source>
        <dbReference type="Proteomes" id="UP000001745"/>
    </source>
</evidence>
<dbReference type="HOGENOM" id="CLU_129945_0_0_1"/>
<dbReference type="PhylomeDB" id="B8LUR9"/>
<dbReference type="VEuPathDB" id="FungiDB:TSTA_073160"/>
<name>B8LUR9_TALSN</name>
<dbReference type="OMA" id="KHQMRID"/>
<evidence type="ECO:0008006" key="3">
    <source>
        <dbReference type="Google" id="ProtNLM"/>
    </source>
</evidence>
<accession>B8LUR9</accession>
<dbReference type="RefSeq" id="XP_002341313.1">
    <property type="nucleotide sequence ID" value="XM_002341272.1"/>
</dbReference>
<dbReference type="eggNOG" id="ENOG502SSX2">
    <property type="taxonomic scope" value="Eukaryota"/>
</dbReference>
<sequence length="137" mass="14543">MSKSRLPLYLGLTAAGAGGYYLYKSGGDVDGAAQRAKADAEKARAKLPGTNEPAAKGEEIGARATAKLDEIVDSAHAKAKDANSRFGEGAKESLEKIERIRQDTAKQMGTTVDKLDRKVEEKAAEAKKSITSWFGGK</sequence>
<dbReference type="InParanoid" id="B8LUR9"/>
<dbReference type="GeneID" id="8106035"/>
<protein>
    <recommendedName>
        <fullName evidence="3">Calcofluor white hypersensitive protein</fullName>
    </recommendedName>
</protein>
<dbReference type="Proteomes" id="UP000001745">
    <property type="component" value="Unassembled WGS sequence"/>
</dbReference>
<proteinExistence type="predicted"/>
<keyword evidence="2" id="KW-1185">Reference proteome</keyword>
<organism evidence="1 2">
    <name type="scientific">Talaromyces stipitatus (strain ATCC 10500 / CBS 375.48 / QM 6759 / NRRL 1006)</name>
    <name type="common">Penicillium stipitatum</name>
    <dbReference type="NCBI Taxonomy" id="441959"/>
    <lineage>
        <taxon>Eukaryota</taxon>
        <taxon>Fungi</taxon>
        <taxon>Dikarya</taxon>
        <taxon>Ascomycota</taxon>
        <taxon>Pezizomycotina</taxon>
        <taxon>Eurotiomycetes</taxon>
        <taxon>Eurotiomycetidae</taxon>
        <taxon>Eurotiales</taxon>
        <taxon>Trichocomaceae</taxon>
        <taxon>Talaromyces</taxon>
        <taxon>Talaromyces sect. Talaromyces</taxon>
    </lineage>
</organism>
<dbReference type="EMBL" id="EQ962652">
    <property type="protein sequence ID" value="EED23926.1"/>
    <property type="molecule type" value="Genomic_DNA"/>
</dbReference>
<reference evidence="2" key="1">
    <citation type="journal article" date="2015" name="Genome Announc.">
        <title>Genome sequence of the AIDS-associated pathogen Penicillium marneffei (ATCC18224) and its near taxonomic relative Talaromyces stipitatus (ATCC10500).</title>
        <authorList>
            <person name="Nierman W.C."/>
            <person name="Fedorova-Abrams N.D."/>
            <person name="Andrianopoulos A."/>
        </authorList>
    </citation>
    <scope>NUCLEOTIDE SEQUENCE [LARGE SCALE GENOMIC DNA]</scope>
    <source>
        <strain evidence="2">ATCC 10500 / CBS 375.48 / QM 6759 / NRRL 1006</strain>
    </source>
</reference>
<gene>
    <name evidence="1" type="ORF">TSTA_073160</name>
</gene>
<dbReference type="OrthoDB" id="5355126at2759"/>
<dbReference type="Gene3D" id="1.20.120.20">
    <property type="entry name" value="Apolipoprotein"/>
    <property type="match status" value="1"/>
</dbReference>
<dbReference type="AlphaFoldDB" id="B8LUR9"/>
<evidence type="ECO:0000313" key="1">
    <source>
        <dbReference type="EMBL" id="EED23926.1"/>
    </source>
</evidence>